<dbReference type="OrthoDB" id="1452157at2"/>
<gene>
    <name evidence="2" type="ORF">F7018_17595</name>
</gene>
<dbReference type="AlphaFoldDB" id="A0A7J5A6H2"/>
<dbReference type="EMBL" id="WAAU01000037">
    <property type="protein sequence ID" value="KAB1153161.1"/>
    <property type="molecule type" value="Genomic_DNA"/>
</dbReference>
<name>A0A7J5A6H2_9FLAO</name>
<dbReference type="SUPFAM" id="SSF56935">
    <property type="entry name" value="Porins"/>
    <property type="match status" value="1"/>
</dbReference>
<feature type="domain" description="DUF6268" evidence="1">
    <location>
        <begin position="1"/>
        <end position="188"/>
    </location>
</feature>
<evidence type="ECO:0000313" key="2">
    <source>
        <dbReference type="EMBL" id="KAB1153161.1"/>
    </source>
</evidence>
<keyword evidence="3" id="KW-1185">Reference proteome</keyword>
<reference evidence="2 3" key="1">
    <citation type="submission" date="2019-09" db="EMBL/GenBank/DDBJ databases">
        <authorList>
            <person name="Cao W.R."/>
        </authorList>
    </citation>
    <scope>NUCLEOTIDE SEQUENCE [LARGE SCALE GENOMIC DNA]</scope>
    <source>
        <strain evidence="3">a4</strain>
    </source>
</reference>
<evidence type="ECO:0000259" key="1">
    <source>
        <dbReference type="Pfam" id="PF19783"/>
    </source>
</evidence>
<sequence length="202" mass="22953">MKKQWLLTARVNPTISSNLKGSLSSEDLLLNGALLATKRWGNFKKGSVMIFGVAYATLSGKPGVIPFISFRQILNERFSYGIGFPSTFFNYNLNKKNSFRIEARQQGFYSNLSGSNSPIFNGEEAQKIQFRNFLANISYSYKFAKGWRATANAGYSFSNTYSLLDVDKDELYDFDIDNRPFFSIGVAYDLSELIKKRRSKNK</sequence>
<dbReference type="Pfam" id="PF19783">
    <property type="entry name" value="DUF6268"/>
    <property type="match status" value="1"/>
</dbReference>
<proteinExistence type="predicted"/>
<protein>
    <recommendedName>
        <fullName evidence="1">DUF6268 domain-containing protein</fullName>
    </recommendedName>
</protein>
<dbReference type="InterPro" id="IPR046235">
    <property type="entry name" value="DUF6268"/>
</dbReference>
<accession>A0A7J5A6H2</accession>
<dbReference type="Proteomes" id="UP000467305">
    <property type="component" value="Unassembled WGS sequence"/>
</dbReference>
<comment type="caution">
    <text evidence="2">The sequence shown here is derived from an EMBL/GenBank/DDBJ whole genome shotgun (WGS) entry which is preliminary data.</text>
</comment>
<organism evidence="2 3">
    <name type="scientific">Tenacibaculum aiptasiae</name>
    <dbReference type="NCBI Taxonomy" id="426481"/>
    <lineage>
        <taxon>Bacteria</taxon>
        <taxon>Pseudomonadati</taxon>
        <taxon>Bacteroidota</taxon>
        <taxon>Flavobacteriia</taxon>
        <taxon>Flavobacteriales</taxon>
        <taxon>Flavobacteriaceae</taxon>
        <taxon>Tenacibaculum</taxon>
    </lineage>
</organism>
<evidence type="ECO:0000313" key="3">
    <source>
        <dbReference type="Proteomes" id="UP000467305"/>
    </source>
</evidence>